<dbReference type="InterPro" id="IPR016181">
    <property type="entry name" value="Acyl_CoA_acyltransferase"/>
</dbReference>
<name>A0A841R9X0_9SPIO</name>
<reference evidence="4 5" key="1">
    <citation type="submission" date="2020-08" db="EMBL/GenBank/DDBJ databases">
        <title>Genomic Encyclopedia of Type Strains, Phase IV (KMG-IV): sequencing the most valuable type-strain genomes for metagenomic binning, comparative biology and taxonomic classification.</title>
        <authorList>
            <person name="Goeker M."/>
        </authorList>
    </citation>
    <scope>NUCLEOTIDE SEQUENCE [LARGE SCALE GENOMIC DNA]</scope>
    <source>
        <strain evidence="4 5">DSM 2461</strain>
    </source>
</reference>
<organism evidence="4 5">
    <name type="scientific">Spirochaeta isovalerica</name>
    <dbReference type="NCBI Taxonomy" id="150"/>
    <lineage>
        <taxon>Bacteria</taxon>
        <taxon>Pseudomonadati</taxon>
        <taxon>Spirochaetota</taxon>
        <taxon>Spirochaetia</taxon>
        <taxon>Spirochaetales</taxon>
        <taxon>Spirochaetaceae</taxon>
        <taxon>Spirochaeta</taxon>
    </lineage>
</organism>
<dbReference type="PANTHER" id="PTHR42919">
    <property type="entry name" value="N-ALPHA-ACETYLTRANSFERASE"/>
    <property type="match status" value="1"/>
</dbReference>
<keyword evidence="1" id="KW-0808">Transferase</keyword>
<keyword evidence="4" id="KW-0687">Ribonucleoprotein</keyword>
<dbReference type="Pfam" id="PF00583">
    <property type="entry name" value="Acetyltransf_1"/>
    <property type="match status" value="1"/>
</dbReference>
<dbReference type="EMBL" id="JACHGJ010000002">
    <property type="protein sequence ID" value="MBB6480047.1"/>
    <property type="molecule type" value="Genomic_DNA"/>
</dbReference>
<gene>
    <name evidence="4" type="ORF">HNR50_001705</name>
</gene>
<dbReference type="SUPFAM" id="SSF55729">
    <property type="entry name" value="Acyl-CoA N-acyltransferases (Nat)"/>
    <property type="match status" value="2"/>
</dbReference>
<keyword evidence="4" id="KW-0689">Ribosomal protein</keyword>
<evidence type="ECO:0000256" key="2">
    <source>
        <dbReference type="ARBA" id="ARBA00023315"/>
    </source>
</evidence>
<dbReference type="Proteomes" id="UP000587760">
    <property type="component" value="Unassembled WGS sequence"/>
</dbReference>
<dbReference type="PROSITE" id="PS51186">
    <property type="entry name" value="GNAT"/>
    <property type="match status" value="2"/>
</dbReference>
<dbReference type="Gene3D" id="3.40.630.30">
    <property type="match status" value="1"/>
</dbReference>
<feature type="domain" description="N-acetyltransferase" evidence="3">
    <location>
        <begin position="151"/>
        <end position="286"/>
    </location>
</feature>
<dbReference type="RefSeq" id="WP_184745830.1">
    <property type="nucleotide sequence ID" value="NZ_JACHGJ010000002.1"/>
</dbReference>
<evidence type="ECO:0000256" key="1">
    <source>
        <dbReference type="ARBA" id="ARBA00022679"/>
    </source>
</evidence>
<dbReference type="InterPro" id="IPR051556">
    <property type="entry name" value="N-term/lysine_N-AcTrnsfr"/>
</dbReference>
<dbReference type="GO" id="GO:0005840">
    <property type="term" value="C:ribosome"/>
    <property type="evidence" value="ECO:0007669"/>
    <property type="project" value="UniProtKB-KW"/>
</dbReference>
<proteinExistence type="predicted"/>
<dbReference type="AlphaFoldDB" id="A0A841R9X0"/>
<feature type="domain" description="N-acetyltransferase" evidence="3">
    <location>
        <begin position="1"/>
        <end position="142"/>
    </location>
</feature>
<dbReference type="PANTHER" id="PTHR42919:SF8">
    <property type="entry name" value="N-ALPHA-ACETYLTRANSFERASE 50"/>
    <property type="match status" value="1"/>
</dbReference>
<accession>A0A841R9X0</accession>
<comment type="caution">
    <text evidence="4">The sequence shown here is derived from an EMBL/GenBank/DDBJ whole genome shotgun (WGS) entry which is preliminary data.</text>
</comment>
<dbReference type="GO" id="GO:0016747">
    <property type="term" value="F:acyltransferase activity, transferring groups other than amino-acyl groups"/>
    <property type="evidence" value="ECO:0007669"/>
    <property type="project" value="InterPro"/>
</dbReference>
<protein>
    <submittedName>
        <fullName evidence="4">Ribosomal protein S18 acetylase RimI-like enzyme</fullName>
    </submittedName>
</protein>
<evidence type="ECO:0000259" key="3">
    <source>
        <dbReference type="PROSITE" id="PS51186"/>
    </source>
</evidence>
<evidence type="ECO:0000313" key="5">
    <source>
        <dbReference type="Proteomes" id="UP000587760"/>
    </source>
</evidence>
<sequence length="286" mass="32731">MKITIAKPGIPSGEAVSHINQIIGRCNSFDGTSYDFDSDDDYRKPGDHNYFILYGDGVPLSVVYLFVPTSVEAEVYAFTVPEQRRKGHMSTLLREVAGEVKRRSVPSLLFVCDGNSEDGAAFLKHRGASYDFSEFSMILESPVPAAERHDIQIRPVREEDREELIRINGEAFHEERRTVEETIGLFYTSDKRDFYAVIHEGKVVGMIGRYLEENRDYIHGFAMDASFRGRGWGQQALQLMIDKCRIADTSRAVVLEVESENERALNLYKRCGFRLVSRFDYYREPL</sequence>
<dbReference type="CDD" id="cd04301">
    <property type="entry name" value="NAT_SF"/>
    <property type="match status" value="1"/>
</dbReference>
<evidence type="ECO:0000313" key="4">
    <source>
        <dbReference type="EMBL" id="MBB6480047.1"/>
    </source>
</evidence>
<keyword evidence="2" id="KW-0012">Acyltransferase</keyword>
<dbReference type="InterPro" id="IPR000182">
    <property type="entry name" value="GNAT_dom"/>
</dbReference>
<keyword evidence="5" id="KW-1185">Reference proteome</keyword>